<comment type="caution">
    <text evidence="6">The sequence shown here is derived from an EMBL/GenBank/DDBJ whole genome shotgun (WGS) entry which is preliminary data.</text>
</comment>
<dbReference type="InterPro" id="IPR051054">
    <property type="entry name" value="SorC_transcr_regulators"/>
</dbReference>
<dbReference type="Gene3D" id="1.10.10.10">
    <property type="entry name" value="Winged helix-like DNA-binding domain superfamily/Winged helix DNA-binding domain"/>
    <property type="match status" value="1"/>
</dbReference>
<dbReference type="InterPro" id="IPR037171">
    <property type="entry name" value="NagB/RpiA_transferase-like"/>
</dbReference>
<evidence type="ECO:0000256" key="3">
    <source>
        <dbReference type="ARBA" id="ARBA00023125"/>
    </source>
</evidence>
<dbReference type="RefSeq" id="WP_220103288.1">
    <property type="nucleotide sequence ID" value="NZ_JAHZSS010000005.1"/>
</dbReference>
<dbReference type="PANTHER" id="PTHR34294">
    <property type="entry name" value="TRANSCRIPTIONAL REGULATOR-RELATED"/>
    <property type="match status" value="1"/>
</dbReference>
<evidence type="ECO:0000313" key="6">
    <source>
        <dbReference type="EMBL" id="MBW8190600.1"/>
    </source>
</evidence>
<dbReference type="Gene3D" id="3.40.50.1360">
    <property type="match status" value="1"/>
</dbReference>
<organism evidence="6 7">
    <name type="scientific">Neiella holothuriorum</name>
    <dbReference type="NCBI Taxonomy" id="2870530"/>
    <lineage>
        <taxon>Bacteria</taxon>
        <taxon>Pseudomonadati</taxon>
        <taxon>Pseudomonadota</taxon>
        <taxon>Gammaproteobacteria</taxon>
        <taxon>Alteromonadales</taxon>
        <taxon>Echinimonadaceae</taxon>
        <taxon>Neiella</taxon>
    </lineage>
</organism>
<evidence type="ECO:0000256" key="2">
    <source>
        <dbReference type="ARBA" id="ARBA00023015"/>
    </source>
</evidence>
<comment type="similarity">
    <text evidence="1">Belongs to the SorC transcriptional regulatory family.</text>
</comment>
<dbReference type="InterPro" id="IPR036388">
    <property type="entry name" value="WH-like_DNA-bd_sf"/>
</dbReference>
<dbReference type="SUPFAM" id="SSF100950">
    <property type="entry name" value="NagB/RpiA/CoA transferase-like"/>
    <property type="match status" value="1"/>
</dbReference>
<dbReference type="PANTHER" id="PTHR34294:SF1">
    <property type="entry name" value="TRANSCRIPTIONAL REGULATOR LSRR"/>
    <property type="match status" value="1"/>
</dbReference>
<evidence type="ECO:0000313" key="7">
    <source>
        <dbReference type="Proteomes" id="UP001166251"/>
    </source>
</evidence>
<reference evidence="6" key="1">
    <citation type="submission" date="2021-07" db="EMBL/GenBank/DDBJ databases">
        <title>Neiella marina sp. nov., isolated from the intestinal content of sea cucumber Apostichopus japonicus.</title>
        <authorList>
            <person name="Bai X."/>
        </authorList>
    </citation>
    <scope>NUCLEOTIDE SEQUENCE</scope>
    <source>
        <strain evidence="6">126</strain>
    </source>
</reference>
<keyword evidence="3" id="KW-0238">DNA-binding</keyword>
<accession>A0ABS7EE55</accession>
<evidence type="ECO:0000256" key="1">
    <source>
        <dbReference type="ARBA" id="ARBA00010466"/>
    </source>
</evidence>
<gene>
    <name evidence="6" type="ORF">K0504_06080</name>
</gene>
<evidence type="ECO:0000259" key="5">
    <source>
        <dbReference type="Pfam" id="PF04198"/>
    </source>
</evidence>
<evidence type="ECO:0000256" key="4">
    <source>
        <dbReference type="ARBA" id="ARBA00023163"/>
    </source>
</evidence>
<dbReference type="EMBL" id="JAHZSS010000005">
    <property type="protein sequence ID" value="MBW8190600.1"/>
    <property type="molecule type" value="Genomic_DNA"/>
</dbReference>
<name>A0ABS7EE55_9GAMM</name>
<feature type="domain" description="Sugar-binding" evidence="5">
    <location>
        <begin position="63"/>
        <end position="317"/>
    </location>
</feature>
<dbReference type="Proteomes" id="UP001166251">
    <property type="component" value="Unassembled WGS sequence"/>
</dbReference>
<keyword evidence="4" id="KW-0804">Transcription</keyword>
<keyword evidence="7" id="KW-1185">Reference proteome</keyword>
<proteinExistence type="inferred from homology"/>
<protein>
    <submittedName>
        <fullName evidence="6">Sugar-binding transcriptional regulator</fullName>
    </submittedName>
</protein>
<dbReference type="Pfam" id="PF04198">
    <property type="entry name" value="Sugar-bind"/>
    <property type="match status" value="1"/>
</dbReference>
<dbReference type="InterPro" id="IPR007324">
    <property type="entry name" value="Sugar-bd_dom_put"/>
</dbReference>
<sequence>MTTKSNSELKRLEDAARAGWLYYVGKNTQEEIAQKLKVSRQSAQRLVTLAVTEGLVKVRLDHPIAKCMDLAQALTERFGLVDCEIVPSDPASPSAITGLAQRGATIVERYLNSGMPTTLAFGTGRALKSIADEMPAMNCPQHKLVSLVGNMMSDGAASQYDIVVGMANRTQARHYPMPLPVVAESTAEKDTLHNLHAVQSILALAEQADACFVGVGHMGEQPPLLVDGFICQAELDELKQAGAAGEIISWVYDQNGRLLPNTINSRVASAPIIAAPNKPVYGVAAGEDKVSAMDCALRGRLINALITNEYTAEQILKRTP</sequence>
<keyword evidence="2" id="KW-0805">Transcription regulation</keyword>